<dbReference type="OrthoDB" id="1997677at2"/>
<dbReference type="RefSeq" id="WP_101498864.1">
    <property type="nucleotide sequence ID" value="NZ_CP025583.1"/>
</dbReference>
<name>A0A2K9MCY3_9RHOB</name>
<dbReference type="InterPro" id="IPR029058">
    <property type="entry name" value="AB_hydrolase_fold"/>
</dbReference>
<accession>A0A2K9MCY3</accession>
<dbReference type="GO" id="GO:0016758">
    <property type="term" value="F:hexosyltransferase activity"/>
    <property type="evidence" value="ECO:0007669"/>
    <property type="project" value="TreeGrafter"/>
</dbReference>
<dbReference type="InterPro" id="IPR029044">
    <property type="entry name" value="Nucleotide-diphossugar_trans"/>
</dbReference>
<gene>
    <name evidence="1" type="ORF">CYR75_03505</name>
</gene>
<sequence>MPRTREVGTLWIGGKLSWMEQLCLKSFVDHGQRITLFSYEDIPNVPAGVIRRDGREVIDTDDFIKYEKKNSYALFADLFRLHMIAKNPGMIWIDTDVYCQRPLDYDDDHVFGYELPDSDRVNNAVLGLPADSEMLQAMLDFTADRFSIAPFLPKKERKRLAEARDAGTPVHVSQQSWGVWGPLMLTHYVKQFGMSERVQPLPAFYPVTFRERTLFNTDRQAVLDAITEQTTALHVWASNKRELGNHQLGLPPARSWWAQALEQHRINPALAPITGRNTTSFDTSLLDQVPPIDGAVMDLGGRSPALVISLHARDHCRVQVVDINAEGRFGQQPEAMQTYVDTLVQNGVDPDAVNVISNRRHLAPVDVILNLKNFGDSAKVKHLTPILQNAMHSDSQLFMDIRKGSGAFPFLKTACSTEILQGEAGSDLRRVVARPLPPEPASDEAWAGIAARLAGEEGFFRDGPAGHSFLYVPRDPDVLVVTFDNLDIAMTKRAERRPWGYEFIEKQGWSMLGVLAGGWTWYREPWVADQFDRLRDEGFFRRFKRVVFYGASMGGYAAAAFSAACPGAEVVAISPQSTLDRSLVPFETRYRSAWGYDYSGPYGDAATASRAARRVTILFDPYEPLDAAHANRFTGANVVKLRCPLMGHRLGSSLSQMGILSDTILAALSGRLEPVDFYRNLRARHSFPRYQKELFRRAMSQGRPDLARRVGRWVLSRGDNRAIRLGMAALNQVAVPEAHADVSN</sequence>
<protein>
    <recommendedName>
        <fullName evidence="3">Alpha 1,4-glycosyltransferase domain-containing protein</fullName>
    </recommendedName>
</protein>
<dbReference type="Gene3D" id="3.90.550.20">
    <property type="match status" value="1"/>
</dbReference>
<evidence type="ECO:0000313" key="1">
    <source>
        <dbReference type="EMBL" id="AUM73480.1"/>
    </source>
</evidence>
<dbReference type="Proteomes" id="UP000234882">
    <property type="component" value="Chromosome"/>
</dbReference>
<dbReference type="PANTHER" id="PTHR12042">
    <property type="entry name" value="LACTOSYLCERAMIDE 4-ALPHA-GALACTOSYLTRANSFERASE ALPHA- 1,4-GALACTOSYLTRANSFERASE"/>
    <property type="match status" value="1"/>
</dbReference>
<dbReference type="KEGG" id="paru:CYR75_03505"/>
<evidence type="ECO:0000313" key="2">
    <source>
        <dbReference type="Proteomes" id="UP000234882"/>
    </source>
</evidence>
<dbReference type="EMBL" id="CP025583">
    <property type="protein sequence ID" value="AUM73480.1"/>
    <property type="molecule type" value="Genomic_DNA"/>
</dbReference>
<proteinExistence type="predicted"/>
<dbReference type="SUPFAM" id="SSF53448">
    <property type="entry name" value="Nucleotide-diphospho-sugar transferases"/>
    <property type="match status" value="1"/>
</dbReference>
<keyword evidence="2" id="KW-1185">Reference proteome</keyword>
<organism evidence="1 2">
    <name type="scientific">Paracoccus jeotgali</name>
    <dbReference type="NCBI Taxonomy" id="2065379"/>
    <lineage>
        <taxon>Bacteria</taxon>
        <taxon>Pseudomonadati</taxon>
        <taxon>Pseudomonadota</taxon>
        <taxon>Alphaproteobacteria</taxon>
        <taxon>Rhodobacterales</taxon>
        <taxon>Paracoccaceae</taxon>
        <taxon>Paracoccus</taxon>
    </lineage>
</organism>
<dbReference type="AlphaFoldDB" id="A0A2K9MCY3"/>
<dbReference type="GO" id="GO:0006688">
    <property type="term" value="P:glycosphingolipid biosynthetic process"/>
    <property type="evidence" value="ECO:0007669"/>
    <property type="project" value="TreeGrafter"/>
</dbReference>
<dbReference type="InterPro" id="IPR051981">
    <property type="entry name" value="Glycosyltransf_32"/>
</dbReference>
<dbReference type="SUPFAM" id="SSF53474">
    <property type="entry name" value="alpha/beta-Hydrolases"/>
    <property type="match status" value="1"/>
</dbReference>
<dbReference type="GO" id="GO:0016020">
    <property type="term" value="C:membrane"/>
    <property type="evidence" value="ECO:0007669"/>
    <property type="project" value="GOC"/>
</dbReference>
<reference evidence="2" key="1">
    <citation type="submission" date="2017-12" db="EMBL/GenBank/DDBJ databases">
        <title>Genomic analysis of Paracoccus sp. CBA4604.</title>
        <authorList>
            <person name="Roh S.W."/>
            <person name="Kim J.Y."/>
            <person name="Kim J.S."/>
        </authorList>
    </citation>
    <scope>NUCLEOTIDE SEQUENCE [LARGE SCALE GENOMIC DNA]</scope>
    <source>
        <strain evidence="2">CBA4604</strain>
    </source>
</reference>
<evidence type="ECO:0008006" key="3">
    <source>
        <dbReference type="Google" id="ProtNLM"/>
    </source>
</evidence>
<dbReference type="PANTHER" id="PTHR12042:SF21">
    <property type="entry name" value="ALPHA1,4-GALACTOSYLTRANSFERASE 1-RELATED"/>
    <property type="match status" value="1"/>
</dbReference>